<dbReference type="Proteomes" id="UP001432322">
    <property type="component" value="Unassembled WGS sequence"/>
</dbReference>
<gene>
    <name evidence="1" type="ORF">PFISCL1PPCAC_3324</name>
</gene>
<organism evidence="1 2">
    <name type="scientific">Pristionchus fissidentatus</name>
    <dbReference type="NCBI Taxonomy" id="1538716"/>
    <lineage>
        <taxon>Eukaryota</taxon>
        <taxon>Metazoa</taxon>
        <taxon>Ecdysozoa</taxon>
        <taxon>Nematoda</taxon>
        <taxon>Chromadorea</taxon>
        <taxon>Rhabditida</taxon>
        <taxon>Rhabditina</taxon>
        <taxon>Diplogasteromorpha</taxon>
        <taxon>Diplogasteroidea</taxon>
        <taxon>Neodiplogasteridae</taxon>
        <taxon>Pristionchus</taxon>
    </lineage>
</organism>
<accession>A0AAV5V0Z4</accession>
<reference evidence="1" key="1">
    <citation type="submission" date="2023-10" db="EMBL/GenBank/DDBJ databases">
        <title>Genome assembly of Pristionchus species.</title>
        <authorList>
            <person name="Yoshida K."/>
            <person name="Sommer R.J."/>
        </authorList>
    </citation>
    <scope>NUCLEOTIDE SEQUENCE</scope>
    <source>
        <strain evidence="1">RS5133</strain>
    </source>
</reference>
<sequence>RSVRKKRFSFPGRMRAMRNPDGTSKISISSRVSLLFEKTSTCATIFFVCAHTIRMCFKSYFCKNANISFKISGGISRRHI</sequence>
<proteinExistence type="predicted"/>
<evidence type="ECO:0008006" key="3">
    <source>
        <dbReference type="Google" id="ProtNLM"/>
    </source>
</evidence>
<dbReference type="AlphaFoldDB" id="A0AAV5V0Z4"/>
<evidence type="ECO:0000313" key="1">
    <source>
        <dbReference type="EMBL" id="GMT12027.1"/>
    </source>
</evidence>
<feature type="non-terminal residue" evidence="1">
    <location>
        <position position="80"/>
    </location>
</feature>
<comment type="caution">
    <text evidence="1">The sequence shown here is derived from an EMBL/GenBank/DDBJ whole genome shotgun (WGS) entry which is preliminary data.</text>
</comment>
<feature type="non-terminal residue" evidence="1">
    <location>
        <position position="1"/>
    </location>
</feature>
<name>A0AAV5V0Z4_9BILA</name>
<evidence type="ECO:0000313" key="2">
    <source>
        <dbReference type="Proteomes" id="UP001432322"/>
    </source>
</evidence>
<dbReference type="EMBL" id="BTSY01000001">
    <property type="protein sequence ID" value="GMT12027.1"/>
    <property type="molecule type" value="Genomic_DNA"/>
</dbReference>
<keyword evidence="2" id="KW-1185">Reference proteome</keyword>
<protein>
    <recommendedName>
        <fullName evidence="3">Ribosomal protein</fullName>
    </recommendedName>
</protein>